<keyword evidence="7" id="KW-1185">Reference proteome</keyword>
<feature type="binding site" evidence="5">
    <location>
        <position position="103"/>
    </location>
    <ligand>
        <name>Mg(2+)</name>
        <dbReference type="ChEBI" id="CHEBI:18420"/>
    </ligand>
</feature>
<dbReference type="NCBIfam" id="TIGR00222">
    <property type="entry name" value="panB"/>
    <property type="match status" value="1"/>
</dbReference>
<accession>A0ABP8IVX3</accession>
<reference evidence="7" key="1">
    <citation type="journal article" date="2019" name="Int. J. Syst. Evol. Microbiol.">
        <title>The Global Catalogue of Microorganisms (GCM) 10K type strain sequencing project: providing services to taxonomists for standard genome sequencing and annotation.</title>
        <authorList>
            <consortium name="The Broad Institute Genomics Platform"/>
            <consortium name="The Broad Institute Genome Sequencing Center for Infectious Disease"/>
            <person name="Wu L."/>
            <person name="Ma J."/>
        </authorList>
    </citation>
    <scope>NUCLEOTIDE SEQUENCE [LARGE SCALE GENOMIC DNA]</scope>
    <source>
        <strain evidence="7">JCM 17924</strain>
    </source>
</reference>
<dbReference type="InterPro" id="IPR015813">
    <property type="entry name" value="Pyrv/PenolPyrv_kinase-like_dom"/>
</dbReference>
<proteinExistence type="inferred from homology"/>
<feature type="binding site" evidence="5">
    <location>
        <begin position="64"/>
        <end position="65"/>
    </location>
    <ligand>
        <name>3-methyl-2-oxobutanoate</name>
        <dbReference type="ChEBI" id="CHEBI:11851"/>
    </ligand>
</feature>
<evidence type="ECO:0000313" key="6">
    <source>
        <dbReference type="EMBL" id="GAA4375737.1"/>
    </source>
</evidence>
<organism evidence="6 7">
    <name type="scientific">Hymenobacter koreensis</name>
    <dbReference type="NCBI Taxonomy" id="1084523"/>
    <lineage>
        <taxon>Bacteria</taxon>
        <taxon>Pseudomonadati</taxon>
        <taxon>Bacteroidota</taxon>
        <taxon>Cytophagia</taxon>
        <taxon>Cytophagales</taxon>
        <taxon>Hymenobacteraceae</taxon>
        <taxon>Hymenobacter</taxon>
    </lineage>
</organism>
<evidence type="ECO:0000256" key="5">
    <source>
        <dbReference type="HAMAP-Rule" id="MF_00156"/>
    </source>
</evidence>
<keyword evidence="4 5" id="KW-0808">Transferase</keyword>
<name>A0ABP8IVX3_9BACT</name>
<feature type="binding site" evidence="5">
    <location>
        <position position="133"/>
    </location>
    <ligand>
        <name>3-methyl-2-oxobutanoate</name>
        <dbReference type="ChEBI" id="CHEBI:11851"/>
    </ligand>
</feature>
<comment type="catalytic activity">
    <reaction evidence="5">
        <text>(6R)-5,10-methylene-5,6,7,8-tetrahydrofolate + 3-methyl-2-oxobutanoate + H2O = 2-dehydropantoate + (6S)-5,6,7,8-tetrahydrofolate</text>
        <dbReference type="Rhea" id="RHEA:11824"/>
        <dbReference type="ChEBI" id="CHEBI:11561"/>
        <dbReference type="ChEBI" id="CHEBI:11851"/>
        <dbReference type="ChEBI" id="CHEBI:15377"/>
        <dbReference type="ChEBI" id="CHEBI:15636"/>
        <dbReference type="ChEBI" id="CHEBI:57453"/>
        <dbReference type="EC" id="2.1.2.11"/>
    </reaction>
</comment>
<sequence>MPSTSYQLTTPTLMSQHKEIKRVTTHQLLAMKQRGEKISMLTAYDFSMAQILDGAGIDVLLVGDSASNVMAGHETTLPITLDQMIYHAASVVRAVGRAFVVVDMPFGSYQGNSSEALRSAIRIMKESGGHGIKLEGGAEVKESIIRILTAGIPVMGHLGLTPQSIYKFGTYTVRAKEEAEAQKLIEDAKLLEEIGCFALVLEKIPSSLAKQVAEQLTIPVIGIGAGPDVDGQVLVVHDMLGITKEFKPRFLRRYAELGGLMHDAVAHYINDVKSGEFPTPDEAY</sequence>
<comment type="subcellular location">
    <subcellularLocation>
        <location evidence="5">Cytoplasm</location>
    </subcellularLocation>
</comment>
<evidence type="ECO:0000313" key="7">
    <source>
        <dbReference type="Proteomes" id="UP001500454"/>
    </source>
</evidence>
<keyword evidence="5" id="KW-0479">Metal-binding</keyword>
<feature type="binding site" evidence="5">
    <location>
        <position position="135"/>
    </location>
    <ligand>
        <name>Mg(2+)</name>
        <dbReference type="ChEBI" id="CHEBI:18420"/>
    </ligand>
</feature>
<dbReference type="Proteomes" id="UP001500454">
    <property type="component" value="Unassembled WGS sequence"/>
</dbReference>
<feature type="binding site" evidence="5">
    <location>
        <position position="103"/>
    </location>
    <ligand>
        <name>3-methyl-2-oxobutanoate</name>
        <dbReference type="ChEBI" id="CHEBI:11851"/>
    </ligand>
</feature>
<dbReference type="NCBIfam" id="NF001452">
    <property type="entry name" value="PRK00311.1"/>
    <property type="match status" value="1"/>
</dbReference>
<dbReference type="HAMAP" id="MF_00156">
    <property type="entry name" value="PanB"/>
    <property type="match status" value="1"/>
</dbReference>
<dbReference type="CDD" id="cd06557">
    <property type="entry name" value="KPHMT-like"/>
    <property type="match status" value="1"/>
</dbReference>
<dbReference type="Gene3D" id="3.20.20.60">
    <property type="entry name" value="Phosphoenolpyruvate-binding domains"/>
    <property type="match status" value="1"/>
</dbReference>
<dbReference type="PANTHER" id="PTHR20881:SF0">
    <property type="entry name" value="3-METHYL-2-OXOBUTANOATE HYDROXYMETHYLTRANSFERASE"/>
    <property type="match status" value="1"/>
</dbReference>
<evidence type="ECO:0000256" key="4">
    <source>
        <dbReference type="ARBA" id="ARBA00022679"/>
    </source>
</evidence>
<comment type="function">
    <text evidence="5">Catalyzes the reversible reaction in which hydroxymethyl group from 5,10-methylenetetrahydrofolate is transferred onto alpha-ketoisovalerate to form ketopantoate.</text>
</comment>
<feature type="binding site" evidence="5">
    <location>
        <position position="64"/>
    </location>
    <ligand>
        <name>Mg(2+)</name>
        <dbReference type="ChEBI" id="CHEBI:18420"/>
    </ligand>
</feature>
<evidence type="ECO:0000256" key="2">
    <source>
        <dbReference type="ARBA" id="ARBA00011424"/>
    </source>
</evidence>
<keyword evidence="5" id="KW-0963">Cytoplasm</keyword>
<evidence type="ECO:0000256" key="3">
    <source>
        <dbReference type="ARBA" id="ARBA00022655"/>
    </source>
</evidence>
<evidence type="ECO:0000256" key="1">
    <source>
        <dbReference type="ARBA" id="ARBA00008676"/>
    </source>
</evidence>
<comment type="cofactor">
    <cofactor evidence="5">
        <name>Mg(2+)</name>
        <dbReference type="ChEBI" id="CHEBI:18420"/>
    </cofactor>
    <text evidence="5">Binds 1 Mg(2+) ion per subunit.</text>
</comment>
<protein>
    <recommendedName>
        <fullName evidence="5">3-methyl-2-oxobutanoate hydroxymethyltransferase</fullName>
        <ecNumber evidence="5">2.1.2.11</ecNumber>
    </recommendedName>
    <alternativeName>
        <fullName evidence="5">Ketopantoate hydroxymethyltransferase</fullName>
        <shortName evidence="5">KPHMT</shortName>
    </alternativeName>
</protein>
<comment type="similarity">
    <text evidence="1 5">Belongs to the PanB family.</text>
</comment>
<comment type="subunit">
    <text evidence="2 5">Homodecamer; pentamer of dimers.</text>
</comment>
<dbReference type="PIRSF" id="PIRSF000388">
    <property type="entry name" value="Pantoate_hydroxy_MeTrfase"/>
    <property type="match status" value="1"/>
</dbReference>
<dbReference type="EC" id="2.1.2.11" evidence="5"/>
<dbReference type="SUPFAM" id="SSF51621">
    <property type="entry name" value="Phosphoenolpyruvate/pyruvate domain"/>
    <property type="match status" value="1"/>
</dbReference>
<gene>
    <name evidence="5 6" type="primary">panB</name>
    <name evidence="6" type="ORF">GCM10023186_08850</name>
</gene>
<feature type="active site" description="Proton acceptor" evidence="5">
    <location>
        <position position="202"/>
    </location>
</feature>
<dbReference type="Pfam" id="PF02548">
    <property type="entry name" value="Pantoate_transf"/>
    <property type="match status" value="1"/>
</dbReference>
<comment type="caution">
    <text evidence="6">The sequence shown here is derived from an EMBL/GenBank/DDBJ whole genome shotgun (WGS) entry which is preliminary data.</text>
</comment>
<dbReference type="InterPro" id="IPR003700">
    <property type="entry name" value="Pantoate_hydroxy_MeTrfase"/>
</dbReference>
<keyword evidence="3 5" id="KW-0566">Pantothenate biosynthesis</keyword>
<dbReference type="PANTHER" id="PTHR20881">
    <property type="entry name" value="3-METHYL-2-OXOBUTANOATE HYDROXYMETHYLTRANSFERASE"/>
    <property type="match status" value="1"/>
</dbReference>
<keyword evidence="5" id="KW-0460">Magnesium</keyword>
<dbReference type="InterPro" id="IPR040442">
    <property type="entry name" value="Pyrv_kinase-like_dom_sf"/>
</dbReference>
<comment type="pathway">
    <text evidence="5">Cofactor biosynthesis; (R)-pantothenate biosynthesis; (R)-pantoate from 3-methyl-2-oxobutanoate: step 1/2.</text>
</comment>
<dbReference type="EMBL" id="BAABHA010000002">
    <property type="protein sequence ID" value="GAA4375737.1"/>
    <property type="molecule type" value="Genomic_DNA"/>
</dbReference>